<accession>A0A6N8J0N7</accession>
<dbReference type="Pfam" id="PF01041">
    <property type="entry name" value="DegT_DnrJ_EryC1"/>
    <property type="match status" value="1"/>
</dbReference>
<dbReference type="GO" id="GO:0000271">
    <property type="term" value="P:polysaccharide biosynthetic process"/>
    <property type="evidence" value="ECO:0007669"/>
    <property type="project" value="TreeGrafter"/>
</dbReference>
<dbReference type="EMBL" id="WSEL01000011">
    <property type="protein sequence ID" value="MVQ32861.1"/>
    <property type="molecule type" value="Genomic_DNA"/>
</dbReference>
<evidence type="ECO:0000256" key="4">
    <source>
        <dbReference type="RuleBase" id="RU004508"/>
    </source>
</evidence>
<organism evidence="5 6">
    <name type="scientific">Ramlibacter pinisoli</name>
    <dbReference type="NCBI Taxonomy" id="2682844"/>
    <lineage>
        <taxon>Bacteria</taxon>
        <taxon>Pseudomonadati</taxon>
        <taxon>Pseudomonadota</taxon>
        <taxon>Betaproteobacteria</taxon>
        <taxon>Burkholderiales</taxon>
        <taxon>Comamonadaceae</taxon>
        <taxon>Ramlibacter</taxon>
    </lineage>
</organism>
<dbReference type="RefSeq" id="WP_157400970.1">
    <property type="nucleotide sequence ID" value="NZ_WSEL01000011.1"/>
</dbReference>
<feature type="modified residue" description="N6-(pyridoxal phosphate)lysine" evidence="3">
    <location>
        <position position="183"/>
    </location>
</feature>
<dbReference type="InterPro" id="IPR015422">
    <property type="entry name" value="PyrdxlP-dep_Trfase_small"/>
</dbReference>
<feature type="active site" description="Proton acceptor" evidence="2">
    <location>
        <position position="183"/>
    </location>
</feature>
<evidence type="ECO:0000313" key="6">
    <source>
        <dbReference type="Proteomes" id="UP000469385"/>
    </source>
</evidence>
<comment type="caution">
    <text evidence="5">The sequence shown here is derived from an EMBL/GenBank/DDBJ whole genome shotgun (WGS) entry which is preliminary data.</text>
</comment>
<keyword evidence="3 4" id="KW-0663">Pyridoxal phosphate</keyword>
<dbReference type="InterPro" id="IPR015421">
    <property type="entry name" value="PyrdxlP-dep_Trfase_major"/>
</dbReference>
<dbReference type="CDD" id="cd00616">
    <property type="entry name" value="AHBA_syn"/>
    <property type="match status" value="1"/>
</dbReference>
<reference evidence="5 6" key="1">
    <citation type="submission" date="2019-12" db="EMBL/GenBank/DDBJ databases">
        <authorList>
            <person name="Huq M.A."/>
        </authorList>
    </citation>
    <scope>NUCLEOTIDE SEQUENCE [LARGE SCALE GENOMIC DNA]</scope>
    <source>
        <strain evidence="5 6">MAH-25</strain>
    </source>
</reference>
<proteinExistence type="inferred from homology"/>
<dbReference type="PANTHER" id="PTHR30244">
    <property type="entry name" value="TRANSAMINASE"/>
    <property type="match status" value="1"/>
</dbReference>
<name>A0A6N8J0N7_9BURK</name>
<dbReference type="InterPro" id="IPR000653">
    <property type="entry name" value="DegT/StrS_aminotransferase"/>
</dbReference>
<dbReference type="InterPro" id="IPR015424">
    <property type="entry name" value="PyrdxlP-dep_Trfase"/>
</dbReference>
<dbReference type="PANTHER" id="PTHR30244:SF34">
    <property type="entry name" value="DTDP-4-AMINO-4,6-DIDEOXYGALACTOSE TRANSAMINASE"/>
    <property type="match status" value="1"/>
</dbReference>
<comment type="similarity">
    <text evidence="1 4">Belongs to the DegT/DnrJ/EryC1 family.</text>
</comment>
<dbReference type="Gene3D" id="3.90.1150.10">
    <property type="entry name" value="Aspartate Aminotransferase, domain 1"/>
    <property type="match status" value="1"/>
</dbReference>
<dbReference type="PIRSF" id="PIRSF000390">
    <property type="entry name" value="PLP_StrS"/>
    <property type="match status" value="1"/>
</dbReference>
<evidence type="ECO:0000256" key="1">
    <source>
        <dbReference type="ARBA" id="ARBA00037999"/>
    </source>
</evidence>
<keyword evidence="6" id="KW-1185">Reference proteome</keyword>
<protein>
    <submittedName>
        <fullName evidence="5">DegT/DnrJ/EryC1/StrS aminotransferase family protein</fullName>
    </submittedName>
</protein>
<dbReference type="Proteomes" id="UP000469385">
    <property type="component" value="Unassembled WGS sequence"/>
</dbReference>
<keyword evidence="5" id="KW-0808">Transferase</keyword>
<dbReference type="GO" id="GO:0030170">
    <property type="term" value="F:pyridoxal phosphate binding"/>
    <property type="evidence" value="ECO:0007669"/>
    <property type="project" value="TreeGrafter"/>
</dbReference>
<evidence type="ECO:0000256" key="3">
    <source>
        <dbReference type="PIRSR" id="PIRSR000390-2"/>
    </source>
</evidence>
<gene>
    <name evidence="5" type="ORF">GON04_25635</name>
</gene>
<keyword evidence="5" id="KW-0032">Aminotransferase</keyword>
<dbReference type="SUPFAM" id="SSF53383">
    <property type="entry name" value="PLP-dependent transferases"/>
    <property type="match status" value="1"/>
</dbReference>
<evidence type="ECO:0000313" key="5">
    <source>
        <dbReference type="EMBL" id="MVQ32861.1"/>
    </source>
</evidence>
<dbReference type="GO" id="GO:0008483">
    <property type="term" value="F:transaminase activity"/>
    <property type="evidence" value="ECO:0007669"/>
    <property type="project" value="UniProtKB-KW"/>
</dbReference>
<sequence length="379" mass="41063">MTKVEFFRHGLTRADAQAVADVLDSPFLTSGAVGRGVELQLRQFFDMPAAMLVNSWTNGAVATLLALDVGPGDEVIVPAMTFIATSNVVELLGARPVFVDVAPDTLLLQPQAVASALTPRTKAVIPVHLYGQMCDTAGLQEVLSGRPDIRVIEDAAHCFEGLRNGDSPGRYSDAAIFSFYATKNVTCGEGGAIVTRHAWLADQLVKTRLHGMSAGAADRFKAGFYRHWDMDRLGVKANLPDLLAALLPLQITSIRDRLAQRERIAAVYEEACARLGLRVPASAPGVVHARHIFPIHVDPALRDPLITALNERGISVAVNYRSVPATTYYREKYGFVPQDFPVAWQWGEGTLTLPLYPGMPDEAIAAVIAALEQSLAQLR</sequence>
<dbReference type="AlphaFoldDB" id="A0A6N8J0N7"/>
<dbReference type="Gene3D" id="3.40.640.10">
    <property type="entry name" value="Type I PLP-dependent aspartate aminotransferase-like (Major domain)"/>
    <property type="match status" value="1"/>
</dbReference>
<evidence type="ECO:0000256" key="2">
    <source>
        <dbReference type="PIRSR" id="PIRSR000390-1"/>
    </source>
</evidence>